<dbReference type="InterPro" id="IPR011078">
    <property type="entry name" value="PyrdxlP_homeostasis"/>
</dbReference>
<evidence type="ECO:0000256" key="1">
    <source>
        <dbReference type="ARBA" id="ARBA00022898"/>
    </source>
</evidence>
<evidence type="ECO:0000259" key="5">
    <source>
        <dbReference type="Pfam" id="PF01168"/>
    </source>
</evidence>
<comment type="caution">
    <text evidence="6">The sequence shown here is derived from an EMBL/GenBank/DDBJ whole genome shotgun (WGS) entry which is preliminary data.</text>
</comment>
<name>A0A350H8U8_UNCW3</name>
<dbReference type="Pfam" id="PF01168">
    <property type="entry name" value="Ala_racemase_N"/>
    <property type="match status" value="1"/>
</dbReference>
<comment type="function">
    <text evidence="2">Pyridoxal 5'-phosphate (PLP)-binding protein, which is involved in PLP homeostasis.</text>
</comment>
<dbReference type="Gene3D" id="3.20.20.10">
    <property type="entry name" value="Alanine racemase"/>
    <property type="match status" value="1"/>
</dbReference>
<gene>
    <name evidence="6" type="ORF">DCW38_02140</name>
</gene>
<dbReference type="PANTHER" id="PTHR10146:SF14">
    <property type="entry name" value="PYRIDOXAL PHOSPHATE HOMEOSTASIS PROTEIN"/>
    <property type="match status" value="1"/>
</dbReference>
<dbReference type="CDD" id="cd00635">
    <property type="entry name" value="PLPDE_III_YBL036c_like"/>
    <property type="match status" value="1"/>
</dbReference>
<feature type="domain" description="Alanine racemase N-terminal" evidence="5">
    <location>
        <begin position="27"/>
        <end position="228"/>
    </location>
</feature>
<comment type="similarity">
    <text evidence="2 4">Belongs to the pyridoxal phosphate-binding protein YggS/PROSC family.</text>
</comment>
<accession>A0A350H8U8</accession>
<evidence type="ECO:0000256" key="4">
    <source>
        <dbReference type="RuleBase" id="RU004514"/>
    </source>
</evidence>
<feature type="modified residue" description="N6-(pyridoxal phosphate)lysine" evidence="2 3">
    <location>
        <position position="41"/>
    </location>
</feature>
<dbReference type="InterPro" id="IPR029066">
    <property type="entry name" value="PLP-binding_barrel"/>
</dbReference>
<comment type="cofactor">
    <cofactor evidence="3">
        <name>pyridoxal 5'-phosphate</name>
        <dbReference type="ChEBI" id="CHEBI:597326"/>
    </cofactor>
</comment>
<dbReference type="SUPFAM" id="SSF51419">
    <property type="entry name" value="PLP-binding barrel"/>
    <property type="match status" value="1"/>
</dbReference>
<dbReference type="Proteomes" id="UP000264062">
    <property type="component" value="Unassembled WGS sequence"/>
</dbReference>
<evidence type="ECO:0000313" key="7">
    <source>
        <dbReference type="Proteomes" id="UP000264062"/>
    </source>
</evidence>
<organism evidence="6 7">
    <name type="scientific">candidate division WOR-3 bacterium</name>
    <dbReference type="NCBI Taxonomy" id="2052148"/>
    <lineage>
        <taxon>Bacteria</taxon>
        <taxon>Bacteria division WOR-3</taxon>
    </lineage>
</organism>
<dbReference type="AlphaFoldDB" id="A0A350H8U8"/>
<dbReference type="PIRSF" id="PIRSF004848">
    <property type="entry name" value="YBL036c_PLPDEIII"/>
    <property type="match status" value="1"/>
</dbReference>
<dbReference type="HAMAP" id="MF_02087">
    <property type="entry name" value="PLP_homeostasis"/>
    <property type="match status" value="1"/>
</dbReference>
<evidence type="ECO:0000313" key="6">
    <source>
        <dbReference type="EMBL" id="HAV91964.1"/>
    </source>
</evidence>
<dbReference type="InterPro" id="IPR001608">
    <property type="entry name" value="Ala_racemase_N"/>
</dbReference>
<dbReference type="GO" id="GO:0030170">
    <property type="term" value="F:pyridoxal phosphate binding"/>
    <property type="evidence" value="ECO:0007669"/>
    <property type="project" value="UniProtKB-UniRule"/>
</dbReference>
<evidence type="ECO:0000256" key="2">
    <source>
        <dbReference type="HAMAP-Rule" id="MF_02087"/>
    </source>
</evidence>
<dbReference type="EMBL" id="DMZY01000065">
    <property type="protein sequence ID" value="HAV91964.1"/>
    <property type="molecule type" value="Genomic_DNA"/>
</dbReference>
<dbReference type="PANTHER" id="PTHR10146">
    <property type="entry name" value="PROLINE SYNTHETASE CO-TRANSCRIBED BACTERIAL HOMOLOG PROTEIN"/>
    <property type="match status" value="1"/>
</dbReference>
<proteinExistence type="inferred from homology"/>
<dbReference type="NCBIfam" id="TIGR00044">
    <property type="entry name" value="YggS family pyridoxal phosphate-dependent enzyme"/>
    <property type="match status" value="1"/>
</dbReference>
<reference evidence="6 7" key="1">
    <citation type="journal article" date="2018" name="Nat. Biotechnol.">
        <title>A standardized bacterial taxonomy based on genome phylogeny substantially revises the tree of life.</title>
        <authorList>
            <person name="Parks D.H."/>
            <person name="Chuvochina M."/>
            <person name="Waite D.W."/>
            <person name="Rinke C."/>
            <person name="Skarshewski A."/>
            <person name="Chaumeil P.A."/>
            <person name="Hugenholtz P."/>
        </authorList>
    </citation>
    <scope>NUCLEOTIDE SEQUENCE [LARGE SCALE GENOMIC DNA]</scope>
    <source>
        <strain evidence="6">UBA9956</strain>
    </source>
</reference>
<evidence type="ECO:0000256" key="3">
    <source>
        <dbReference type="PIRSR" id="PIRSR004848-1"/>
    </source>
</evidence>
<sequence length="232" mass="26408">MNNGMSALSVTEKIKERWDEINRDINSVSGGRAVEIIAVSKNRNIEMLKCAYNAGIRHYGENKAQEARDKGEFFRNRDIRLSFIGRIQKNKIKYIAGKCFLIQSVDSYEIASAIDAALKKDGIEADVLIQVNSSYEKEKAGFYPEDALKEWKKIKMMKNIHLKGIMTIGAHTEDEKIIEKSFAATYEAYSEIKKEFPDCEILSMGMSDDYKLALKNNSNMLRLGRVLFEGLN</sequence>
<keyword evidence="1 2" id="KW-0663">Pyridoxal phosphate</keyword>
<protein>
    <recommendedName>
        <fullName evidence="2">Pyridoxal phosphate homeostasis protein</fullName>
        <shortName evidence="2">PLP homeostasis protein</shortName>
    </recommendedName>
</protein>